<accession>A0A8J6DY50</accession>
<dbReference type="SUPFAM" id="SSF82171">
    <property type="entry name" value="DPP6 N-terminal domain-like"/>
    <property type="match status" value="1"/>
</dbReference>
<evidence type="ECO:0000313" key="2">
    <source>
        <dbReference type="Proteomes" id="UP000717585"/>
    </source>
</evidence>
<dbReference type="Pfam" id="PF00400">
    <property type="entry name" value="WD40"/>
    <property type="match status" value="1"/>
</dbReference>
<dbReference type="GO" id="GO:1990811">
    <property type="term" value="C:MWP complex"/>
    <property type="evidence" value="ECO:0007669"/>
    <property type="project" value="TreeGrafter"/>
</dbReference>
<comment type="caution">
    <text evidence="1">The sequence shown here is derived from an EMBL/GenBank/DDBJ whole genome shotgun (WGS) entry which is preliminary data.</text>
</comment>
<organism evidence="1 2">
    <name type="scientific">Carpediemonas membranifera</name>
    <dbReference type="NCBI Taxonomy" id="201153"/>
    <lineage>
        <taxon>Eukaryota</taxon>
        <taxon>Metamonada</taxon>
        <taxon>Carpediemonas-like organisms</taxon>
        <taxon>Carpediemonas</taxon>
    </lineage>
</organism>
<dbReference type="GO" id="GO:0005815">
    <property type="term" value="C:microtubule organizing center"/>
    <property type="evidence" value="ECO:0007669"/>
    <property type="project" value="TreeGrafter"/>
</dbReference>
<protein>
    <submittedName>
        <fullName evidence="1">Uncharacterized protein</fullName>
    </submittedName>
</protein>
<dbReference type="Proteomes" id="UP000717585">
    <property type="component" value="Unassembled WGS sequence"/>
</dbReference>
<reference evidence="1" key="1">
    <citation type="submission" date="2021-05" db="EMBL/GenBank/DDBJ databases">
        <title>A free-living protist that lacks canonical eukaryotic 1 DNA replication and segregation systems.</title>
        <authorList>
            <person name="Salas-Leiva D.E."/>
            <person name="Tromer E.C."/>
            <person name="Curtis B.A."/>
            <person name="Jerlstrom-Hultqvist J."/>
            <person name="Kolisko M."/>
            <person name="Yi Z."/>
            <person name="Salas-Leiva J.S."/>
            <person name="Gallot-Lavallee L."/>
            <person name="Kops G.J.P.L."/>
            <person name="Archibald J.M."/>
            <person name="Simpson A.G.B."/>
            <person name="Roger A.J."/>
        </authorList>
    </citation>
    <scope>NUCLEOTIDE SEQUENCE</scope>
    <source>
        <strain evidence="1">BICM</strain>
    </source>
</reference>
<keyword evidence="2" id="KW-1185">Reference proteome</keyword>
<dbReference type="EMBL" id="JAHDYR010000053">
    <property type="protein sequence ID" value="KAG9391539.1"/>
    <property type="molecule type" value="Genomic_DNA"/>
</dbReference>
<evidence type="ECO:0000313" key="1">
    <source>
        <dbReference type="EMBL" id="KAG9391539.1"/>
    </source>
</evidence>
<gene>
    <name evidence="1" type="ORF">J8273_6303</name>
</gene>
<dbReference type="Gene3D" id="2.130.10.10">
    <property type="entry name" value="YVTN repeat-like/Quinoprotein amine dehydrogenase"/>
    <property type="match status" value="2"/>
</dbReference>
<dbReference type="PANTHER" id="PTHR16220:SF0">
    <property type="entry name" value="WD REPEAT-CONTAINING PROTEIN WRAP73"/>
    <property type="match status" value="1"/>
</dbReference>
<name>A0A8J6DY50_9EUKA</name>
<dbReference type="OrthoDB" id="308690at2759"/>
<proteinExistence type="predicted"/>
<dbReference type="InterPro" id="IPR015943">
    <property type="entry name" value="WD40/YVTN_repeat-like_dom_sf"/>
</dbReference>
<dbReference type="InterPro" id="IPR052778">
    <property type="entry name" value="Centrosome-WD_assoc"/>
</dbReference>
<sequence length="453" mass="49104">MECSDLFERGRCIALSPNGQFISTSMKSAVIVIETETSEQIYSFSTPKPAKSLTFSPDSMWLAITFKDSDLVRIYNMEEGRVHTDFHCGPALCHGVVWAPSSTHILIAVRFFVQVIIYSLDENAPVSIIENCKSMNGMKYSEQGDVLAVLERTKGVDYLNVINTASYAASDRIQLPTVDAAGLAVCSSFIAVWDDPCERMALLFTAEGTEVGRLSISEESELGVRAASFSPDEATLALHGFDGSVYLLPTQSDADSAVLDHDPIIATSCRAPVYQEVEVEASGGSTMSRYETVAPPLSLHSFSGNGVSNVAWSPSGTLLATRSESVPHAVYVWRLSSEPVLVSILAHSSPVRTVRWMPDVDVLCLTTSKSPLPGSGMQNSVLDGGKSLFFWSEQGASVVKIAVSVQDRVFGGRQERPFVIEEVVMPAVGSDLLLCDSNHYTVCSIKEPTDLFE</sequence>
<dbReference type="AlphaFoldDB" id="A0A8J6DY50"/>
<dbReference type="PANTHER" id="PTHR16220">
    <property type="entry name" value="WD REPEAT PROTEIN 8-RELATED"/>
    <property type="match status" value="1"/>
</dbReference>
<dbReference type="InterPro" id="IPR001680">
    <property type="entry name" value="WD40_rpt"/>
</dbReference>